<dbReference type="InterPro" id="IPR000873">
    <property type="entry name" value="AMP-dep_synth/lig_dom"/>
</dbReference>
<organism evidence="6 7">
    <name type="scientific">Cylindrospermum stagnale PCC 7417</name>
    <dbReference type="NCBI Taxonomy" id="56107"/>
    <lineage>
        <taxon>Bacteria</taxon>
        <taxon>Bacillati</taxon>
        <taxon>Cyanobacteriota</taxon>
        <taxon>Cyanophyceae</taxon>
        <taxon>Nostocales</taxon>
        <taxon>Nostocaceae</taxon>
        <taxon>Cylindrospermum</taxon>
    </lineage>
</organism>
<dbReference type="InterPro" id="IPR001242">
    <property type="entry name" value="Condensation_dom"/>
</dbReference>
<dbReference type="SUPFAM" id="SSF56801">
    <property type="entry name" value="Acetyl-CoA synthetase-like"/>
    <property type="match status" value="1"/>
</dbReference>
<dbReference type="GO" id="GO:0005829">
    <property type="term" value="C:cytosol"/>
    <property type="evidence" value="ECO:0007669"/>
    <property type="project" value="TreeGrafter"/>
</dbReference>
<evidence type="ECO:0000313" key="7">
    <source>
        <dbReference type="Proteomes" id="UP000010475"/>
    </source>
</evidence>
<dbReference type="SUPFAM" id="SSF47336">
    <property type="entry name" value="ACP-like"/>
    <property type="match status" value="1"/>
</dbReference>
<dbReference type="Gene3D" id="3.40.50.980">
    <property type="match status" value="2"/>
</dbReference>
<dbReference type="FunFam" id="2.30.38.10:FF:000001">
    <property type="entry name" value="Non-ribosomal peptide synthetase PvdI"/>
    <property type="match status" value="1"/>
</dbReference>
<dbReference type="Gene3D" id="3.30.559.30">
    <property type="entry name" value="Nonribosomal peptide synthetase, condensation domain"/>
    <property type="match status" value="1"/>
</dbReference>
<proteinExistence type="inferred from homology"/>
<sequence>MNLVEFLKDLSLQSVTLSIDGDRLRYHGPKEVLTPIILDKIKHHKTEILQLLRQGIHTSKYYPLAHGQRGLWFLYKLAPKSAAYNIPFTARIRSNLNVPALQRAFSALIVRHPTLRTTFGQQGDEPFQEVHQYQEVCFEETNASTLNWDDLTSKVIEAYRRPFDLEQGPVLRVSLFTRSAQDHIVLLTIHHIVIDGFSFGIVLDELGLLYQGENAGYSVSLPSIDWQYTDYVQWQTQMLASSAGEKLWDYWYKQFAGELPVLNLPTDRSRPPVQNQQGASYSFEVTKELTSKLRENAKALGATLYMTLLTAFVVLLHRLSGQEDIIVGSPANNRSQPEFEQTVGFFVNMLALRVNLAGNPTFLQLLTQVRHTVLAALLHQDYPSPLLIQRLQLRRDPSLLGLFRVSFNLFKLQHNAEILDLFTLSETKAIANWGGLSLEPFTIPQQEGQNDLVFDMMETTESLVAIFRYNTDLFDATTMSRMAGHFQTLLTEIVANPQQPVSKIPLLTKVEQHQLLVEWNNTKAEYPQQKCIHQLFEAQVELTPNAIAVVFQDSEITYQELNVQANQLAYHLQAMGVKPEVLVGICVERSIEMVVGLLAILKAGGAYVPLDPTYPQERLEFMLSDSQVSILLTQEKLIAQLPEHNAHLVCQDTNTEIINTNSQENLVNEVTPENLAYVIYTSGSTGIPKGVMIRHHSLVNAYFSWEDAYQLRKRTSSHLQMASFSFDVFSGDLVRALCSGAKLVLCPREWLLVPEKLYELMLQQKIDCAEFVPVVLRNLIEYLKTTKQNLNFMHLLVIGSDSWYVKEYEEFRHFCGVETRLINSYGVSEATIDSCYFETAEINQPADELVPIGCPMKNTQVYILDQYLQPVSIGVSGELHIGGTGLARGYLNRPELTREKFILNPFSNQSENYLYKTGDLACYRPDGNIELLGRIDNQEKIRGFRIELGEIEAVLTRHPEVQEAVVITREDQPGNKRLVAYIVSKQKRPTTNKLRSFLKQKLPDYMVPNAFVILAALPLLPNNKVNRTALPAPDTSSLSLSANFVQPRDTLELQLAQIWSEILDIYPVGIWDNFFDKGGHSLLAVRLMSKIQQQFGKNLPLATLFQSPTVEQLANILRLTTDSQLSSPLVEIQPAGQGTPFFCIHPVGGNVFCYVDLARHLGTKQPVYGLQSPGLNGEQEPLTSIEDMAAYYIEVLQTVQSQGPYHLGGWSFGGVVAFEMAQQLYQQGHEVALLALIDSYAPITVNISEEIDEKMLVVYLVKDLGGLFGRELPLSIDELQPLKRDELLNSILEEAKLVNILPSEFGLEQMHRMLQVFQTNYQAAYRYTPKPYPGRITLFCSTEKFVEVSQNPSQGWDKLADNGLEIYKIPGDHYTIVREPHVQILAEQMRTKLNQIGKA</sequence>
<dbReference type="CDD" id="cd19531">
    <property type="entry name" value="LCL_NRPS-like"/>
    <property type="match status" value="1"/>
</dbReference>
<dbReference type="PROSITE" id="PS00455">
    <property type="entry name" value="AMP_BINDING"/>
    <property type="match status" value="1"/>
</dbReference>
<dbReference type="PANTHER" id="PTHR45527">
    <property type="entry name" value="NONRIBOSOMAL PEPTIDE SYNTHETASE"/>
    <property type="match status" value="1"/>
</dbReference>
<evidence type="ECO:0000256" key="2">
    <source>
        <dbReference type="ARBA" id="ARBA00006432"/>
    </source>
</evidence>
<dbReference type="SUPFAM" id="SSF53474">
    <property type="entry name" value="alpha/beta-Hydrolases"/>
    <property type="match status" value="1"/>
</dbReference>
<dbReference type="InterPro" id="IPR041464">
    <property type="entry name" value="TubC_N"/>
</dbReference>
<dbReference type="HOGENOM" id="CLU_000022_2_13_3"/>
<keyword evidence="7" id="KW-1185">Reference proteome</keyword>
<dbReference type="Gene3D" id="1.10.10.1830">
    <property type="entry name" value="Non-ribosomal peptide synthase, adenylation domain"/>
    <property type="match status" value="1"/>
</dbReference>
<dbReference type="Pfam" id="PF00975">
    <property type="entry name" value="Thioesterase"/>
    <property type="match status" value="1"/>
</dbReference>
<dbReference type="GO" id="GO:0003824">
    <property type="term" value="F:catalytic activity"/>
    <property type="evidence" value="ECO:0007669"/>
    <property type="project" value="InterPro"/>
</dbReference>
<dbReference type="Pfam" id="PF00550">
    <property type="entry name" value="PP-binding"/>
    <property type="match status" value="1"/>
</dbReference>
<dbReference type="InterPro" id="IPR001031">
    <property type="entry name" value="Thioesterase"/>
</dbReference>
<dbReference type="Gene3D" id="3.40.50.1820">
    <property type="entry name" value="alpha/beta hydrolase"/>
    <property type="match status" value="1"/>
</dbReference>
<dbReference type="Gene3D" id="3.30.559.10">
    <property type="entry name" value="Chloramphenicol acetyltransferase-like domain"/>
    <property type="match status" value="1"/>
</dbReference>
<evidence type="ECO:0000256" key="3">
    <source>
        <dbReference type="ARBA" id="ARBA00022450"/>
    </source>
</evidence>
<dbReference type="InterPro" id="IPR023213">
    <property type="entry name" value="CAT-like_dom_sf"/>
</dbReference>
<dbReference type="Gene3D" id="3.30.300.30">
    <property type="match status" value="1"/>
</dbReference>
<dbReference type="Pfam" id="PF13193">
    <property type="entry name" value="AMP-binding_C"/>
    <property type="match status" value="1"/>
</dbReference>
<dbReference type="FunFam" id="3.40.50.980:FF:000001">
    <property type="entry name" value="Non-ribosomal peptide synthetase"/>
    <property type="match status" value="1"/>
</dbReference>
<dbReference type="InterPro" id="IPR044894">
    <property type="entry name" value="TubC_N_sf"/>
</dbReference>
<keyword evidence="4" id="KW-0597">Phosphoprotein</keyword>
<protein>
    <submittedName>
        <fullName evidence="6">Amino acid adenylation enzyme/thioester reductase family protein</fullName>
    </submittedName>
</protein>
<dbReference type="FunFam" id="3.40.50.12780:FF:000012">
    <property type="entry name" value="Non-ribosomal peptide synthetase"/>
    <property type="match status" value="1"/>
</dbReference>
<name>K9X215_9NOST</name>
<dbReference type="Pfam" id="PF00501">
    <property type="entry name" value="AMP-binding"/>
    <property type="match status" value="1"/>
</dbReference>
<dbReference type="InterPro" id="IPR020802">
    <property type="entry name" value="TesA-like"/>
</dbReference>
<dbReference type="PANTHER" id="PTHR45527:SF14">
    <property type="entry name" value="PLIPASTATIN SYNTHASE SUBUNIT B"/>
    <property type="match status" value="1"/>
</dbReference>
<dbReference type="Gene3D" id="2.30.38.10">
    <property type="entry name" value="Luciferase, Domain 3"/>
    <property type="match status" value="1"/>
</dbReference>
<gene>
    <name evidence="6" type="ORF">Cylst_3960</name>
</gene>
<dbReference type="FunFam" id="3.30.300.30:FF:000010">
    <property type="entry name" value="Enterobactin synthetase component F"/>
    <property type="match status" value="1"/>
</dbReference>
<dbReference type="NCBIfam" id="TIGR01733">
    <property type="entry name" value="AA-adenyl-dom"/>
    <property type="match status" value="1"/>
</dbReference>
<dbReference type="GO" id="GO:0008610">
    <property type="term" value="P:lipid biosynthetic process"/>
    <property type="evidence" value="ECO:0007669"/>
    <property type="project" value="UniProtKB-ARBA"/>
</dbReference>
<dbReference type="STRING" id="56107.Cylst_3960"/>
<dbReference type="InterPro" id="IPR036736">
    <property type="entry name" value="ACP-like_sf"/>
</dbReference>
<dbReference type="FunFam" id="1.10.1200.10:FF:000005">
    <property type="entry name" value="Nonribosomal peptide synthetase 1"/>
    <property type="match status" value="1"/>
</dbReference>
<dbReference type="KEGG" id="csg:Cylst_3960"/>
<dbReference type="PROSITE" id="PS50075">
    <property type="entry name" value="CARRIER"/>
    <property type="match status" value="1"/>
</dbReference>
<feature type="domain" description="Carrier" evidence="5">
    <location>
        <begin position="1046"/>
        <end position="1121"/>
    </location>
</feature>
<keyword evidence="3" id="KW-0596">Phosphopantetheine</keyword>
<dbReference type="PATRIC" id="fig|56107.3.peg.4348"/>
<evidence type="ECO:0000313" key="6">
    <source>
        <dbReference type="EMBL" id="AFZ26071.1"/>
    </source>
</evidence>
<dbReference type="GO" id="GO:0044550">
    <property type="term" value="P:secondary metabolite biosynthetic process"/>
    <property type="evidence" value="ECO:0007669"/>
    <property type="project" value="UniProtKB-ARBA"/>
</dbReference>
<dbReference type="RefSeq" id="WP_015209314.1">
    <property type="nucleotide sequence ID" value="NC_019757.1"/>
</dbReference>
<comment type="similarity">
    <text evidence="2">Belongs to the ATP-dependent AMP-binding enzyme family.</text>
</comment>
<dbReference type="SUPFAM" id="SSF52777">
    <property type="entry name" value="CoA-dependent acyltransferases"/>
    <property type="match status" value="2"/>
</dbReference>
<comment type="cofactor">
    <cofactor evidence="1">
        <name>pantetheine 4'-phosphate</name>
        <dbReference type="ChEBI" id="CHEBI:47942"/>
    </cofactor>
</comment>
<dbReference type="Pfam" id="PF00668">
    <property type="entry name" value="Condensation"/>
    <property type="match status" value="1"/>
</dbReference>
<dbReference type="Proteomes" id="UP000010475">
    <property type="component" value="Chromosome"/>
</dbReference>
<dbReference type="EMBL" id="CP003642">
    <property type="protein sequence ID" value="AFZ26071.1"/>
    <property type="molecule type" value="Genomic_DNA"/>
</dbReference>
<evidence type="ECO:0000259" key="5">
    <source>
        <dbReference type="PROSITE" id="PS50075"/>
    </source>
</evidence>
<dbReference type="GO" id="GO:0043041">
    <property type="term" value="P:amino acid activation for nonribosomal peptide biosynthetic process"/>
    <property type="evidence" value="ECO:0007669"/>
    <property type="project" value="TreeGrafter"/>
</dbReference>
<dbReference type="OrthoDB" id="9757538at2"/>
<evidence type="ECO:0000256" key="1">
    <source>
        <dbReference type="ARBA" id="ARBA00001957"/>
    </source>
</evidence>
<dbReference type="Pfam" id="PF18563">
    <property type="entry name" value="TubC_N"/>
    <property type="match status" value="1"/>
</dbReference>
<dbReference type="InterPro" id="IPR045851">
    <property type="entry name" value="AMP-bd_C_sf"/>
</dbReference>
<dbReference type="InterPro" id="IPR025110">
    <property type="entry name" value="AMP-bd_C"/>
</dbReference>
<dbReference type="InterPro" id="IPR029058">
    <property type="entry name" value="AB_hydrolase_fold"/>
</dbReference>
<dbReference type="eggNOG" id="COG1020">
    <property type="taxonomic scope" value="Bacteria"/>
</dbReference>
<dbReference type="InterPro" id="IPR010071">
    <property type="entry name" value="AA_adenyl_dom"/>
</dbReference>
<dbReference type="Gene3D" id="1.10.1200.10">
    <property type="entry name" value="ACP-like"/>
    <property type="match status" value="1"/>
</dbReference>
<reference evidence="6 7" key="1">
    <citation type="submission" date="2012-06" db="EMBL/GenBank/DDBJ databases">
        <title>Finished chromosome of genome of Cylindrospermum stagnale PCC 7417.</title>
        <authorList>
            <consortium name="US DOE Joint Genome Institute"/>
            <person name="Gugger M."/>
            <person name="Coursin T."/>
            <person name="Rippka R."/>
            <person name="Tandeau De Marsac N."/>
            <person name="Huntemann M."/>
            <person name="Wei C.-L."/>
            <person name="Han J."/>
            <person name="Detter J.C."/>
            <person name="Han C."/>
            <person name="Tapia R."/>
            <person name="Chen A."/>
            <person name="Kyrpides N."/>
            <person name="Mavromatis K."/>
            <person name="Markowitz V."/>
            <person name="Szeto E."/>
            <person name="Ivanova N."/>
            <person name="Pagani I."/>
            <person name="Pati A."/>
            <person name="Goodwin L."/>
            <person name="Nordberg H.P."/>
            <person name="Cantor M.N."/>
            <person name="Hua S.X."/>
            <person name="Woyke T."/>
            <person name="Kerfeld C.A."/>
        </authorList>
    </citation>
    <scope>NUCLEOTIDE SEQUENCE [LARGE SCALE GENOMIC DNA]</scope>
    <source>
        <strain evidence="6 7">PCC 7417</strain>
    </source>
</reference>
<dbReference type="InterPro" id="IPR020845">
    <property type="entry name" value="AMP-binding_CS"/>
</dbReference>
<dbReference type="GO" id="GO:0031177">
    <property type="term" value="F:phosphopantetheine binding"/>
    <property type="evidence" value="ECO:0007669"/>
    <property type="project" value="TreeGrafter"/>
</dbReference>
<dbReference type="InterPro" id="IPR009081">
    <property type="entry name" value="PP-bd_ACP"/>
</dbReference>
<dbReference type="SMART" id="SM00824">
    <property type="entry name" value="PKS_TE"/>
    <property type="match status" value="1"/>
</dbReference>
<accession>K9X215</accession>
<evidence type="ECO:0000256" key="4">
    <source>
        <dbReference type="ARBA" id="ARBA00022553"/>
    </source>
</evidence>